<dbReference type="RefSeq" id="WP_074689862.1">
    <property type="nucleotide sequence ID" value="NZ_FNKB01000001.1"/>
</dbReference>
<keyword evidence="2" id="KW-0444">Lipid biosynthesis</keyword>
<dbReference type="PANTHER" id="PTHR43290:SF2">
    <property type="entry name" value="MEVALONATE KINASE"/>
    <property type="match status" value="1"/>
</dbReference>
<dbReference type="GO" id="GO:0005829">
    <property type="term" value="C:cytosol"/>
    <property type="evidence" value="ECO:0007669"/>
    <property type="project" value="TreeGrafter"/>
</dbReference>
<evidence type="ECO:0000256" key="3">
    <source>
        <dbReference type="ARBA" id="ARBA00022679"/>
    </source>
</evidence>
<evidence type="ECO:0000259" key="12">
    <source>
        <dbReference type="Pfam" id="PF08544"/>
    </source>
</evidence>
<dbReference type="Proteomes" id="UP000182690">
    <property type="component" value="Unassembled WGS sequence"/>
</dbReference>
<dbReference type="InterPro" id="IPR006204">
    <property type="entry name" value="GHMP_kinase_N_dom"/>
</dbReference>
<evidence type="ECO:0000256" key="5">
    <source>
        <dbReference type="ARBA" id="ARBA00022777"/>
    </source>
</evidence>
<dbReference type="UniPathway" id="UPA00057">
    <property type="reaction ID" value="UER00098"/>
</dbReference>
<keyword evidence="7" id="KW-0460">Magnesium</keyword>
<dbReference type="SUPFAM" id="SSF54211">
    <property type="entry name" value="Ribosomal protein S5 domain 2-like"/>
    <property type="match status" value="1"/>
</dbReference>
<feature type="domain" description="GHMP kinase N-terminal" evidence="11">
    <location>
        <begin position="134"/>
        <end position="200"/>
    </location>
</feature>
<protein>
    <submittedName>
        <fullName evidence="13">Mevalonate kinase</fullName>
    </submittedName>
</protein>
<keyword evidence="8" id="KW-0443">Lipid metabolism</keyword>
<dbReference type="EMBL" id="FNKB01000001">
    <property type="protein sequence ID" value="SDQ08689.1"/>
    <property type="molecule type" value="Genomic_DNA"/>
</dbReference>
<dbReference type="PRINTS" id="PR00959">
    <property type="entry name" value="MEVGALKINASE"/>
</dbReference>
<dbReference type="GO" id="GO:0004496">
    <property type="term" value="F:mevalonate kinase activity"/>
    <property type="evidence" value="ECO:0007669"/>
    <property type="project" value="InterPro"/>
</dbReference>
<evidence type="ECO:0000256" key="6">
    <source>
        <dbReference type="ARBA" id="ARBA00022840"/>
    </source>
</evidence>
<keyword evidence="1" id="KW-0963">Cytoplasm</keyword>
<dbReference type="AlphaFoldDB" id="A0A1H0Y0J2"/>
<evidence type="ECO:0000256" key="9">
    <source>
        <dbReference type="ARBA" id="ARBA00029438"/>
    </source>
</evidence>
<dbReference type="Gene3D" id="3.30.230.10">
    <property type="match status" value="1"/>
</dbReference>
<organism evidence="13 14">
    <name type="scientific">Leucobacter chromiiresistens</name>
    <dbReference type="NCBI Taxonomy" id="1079994"/>
    <lineage>
        <taxon>Bacteria</taxon>
        <taxon>Bacillati</taxon>
        <taxon>Actinomycetota</taxon>
        <taxon>Actinomycetes</taxon>
        <taxon>Micrococcales</taxon>
        <taxon>Microbacteriaceae</taxon>
        <taxon>Leucobacter</taxon>
    </lineage>
</organism>
<evidence type="ECO:0000256" key="10">
    <source>
        <dbReference type="SAM" id="MobiDB-lite"/>
    </source>
</evidence>
<gene>
    <name evidence="13" type="ORF">SAMN04488565_0401</name>
</gene>
<proteinExistence type="predicted"/>
<dbReference type="STRING" id="1079994.SAMN04488565_0401"/>
<dbReference type="GO" id="GO:0005524">
    <property type="term" value="F:ATP binding"/>
    <property type="evidence" value="ECO:0007669"/>
    <property type="project" value="UniProtKB-KW"/>
</dbReference>
<keyword evidence="6" id="KW-0067">ATP-binding</keyword>
<feature type="domain" description="GHMP kinase C-terminal" evidence="12">
    <location>
        <begin position="272"/>
        <end position="351"/>
    </location>
</feature>
<evidence type="ECO:0000256" key="2">
    <source>
        <dbReference type="ARBA" id="ARBA00022516"/>
    </source>
</evidence>
<keyword evidence="4" id="KW-0547">Nucleotide-binding</keyword>
<feature type="region of interest" description="Disordered" evidence="10">
    <location>
        <begin position="1"/>
        <end position="23"/>
    </location>
</feature>
<name>A0A1H0Y0J2_9MICO</name>
<dbReference type="Gene3D" id="3.30.70.890">
    <property type="entry name" value="GHMP kinase, C-terminal domain"/>
    <property type="match status" value="1"/>
</dbReference>
<dbReference type="InterPro" id="IPR036554">
    <property type="entry name" value="GHMP_kinase_C_sf"/>
</dbReference>
<dbReference type="OrthoDB" id="9764892at2"/>
<evidence type="ECO:0000256" key="4">
    <source>
        <dbReference type="ARBA" id="ARBA00022741"/>
    </source>
</evidence>
<dbReference type="eggNOG" id="COG1577">
    <property type="taxonomic scope" value="Bacteria"/>
</dbReference>
<accession>A0A1H0Y0J2</accession>
<dbReference type="InterPro" id="IPR014721">
    <property type="entry name" value="Ribsml_uS5_D2-typ_fold_subgr"/>
</dbReference>
<dbReference type="NCBIfam" id="TIGR00549">
    <property type="entry name" value="mevalon_kin"/>
    <property type="match status" value="1"/>
</dbReference>
<keyword evidence="3" id="KW-0808">Transferase</keyword>
<keyword evidence="5 13" id="KW-0418">Kinase</keyword>
<dbReference type="InterPro" id="IPR013750">
    <property type="entry name" value="GHMP_kinase_C_dom"/>
</dbReference>
<comment type="pathway">
    <text evidence="9">Isoprenoid biosynthesis; isopentenyl diphosphate biosynthesis via mevalonate pathway; isopentenyl diphosphate from (R)-mevalonate: step 1/3.</text>
</comment>
<evidence type="ECO:0000256" key="1">
    <source>
        <dbReference type="ARBA" id="ARBA00022490"/>
    </source>
</evidence>
<dbReference type="Pfam" id="PF00288">
    <property type="entry name" value="GHMP_kinases_N"/>
    <property type="match status" value="1"/>
</dbReference>
<dbReference type="SUPFAM" id="SSF55060">
    <property type="entry name" value="GHMP Kinase, C-terminal domain"/>
    <property type="match status" value="1"/>
</dbReference>
<dbReference type="InterPro" id="IPR006205">
    <property type="entry name" value="Mev_gal_kin"/>
</dbReference>
<dbReference type="InterPro" id="IPR020568">
    <property type="entry name" value="Ribosomal_Su5_D2-typ_SF"/>
</dbReference>
<dbReference type="PANTHER" id="PTHR43290">
    <property type="entry name" value="MEVALONATE KINASE"/>
    <property type="match status" value="1"/>
</dbReference>
<dbReference type="Pfam" id="PF08544">
    <property type="entry name" value="GHMP_kinases_C"/>
    <property type="match status" value="1"/>
</dbReference>
<dbReference type="GO" id="GO:0019287">
    <property type="term" value="P:isopentenyl diphosphate biosynthetic process, mevalonate pathway"/>
    <property type="evidence" value="ECO:0007669"/>
    <property type="project" value="UniProtKB-UniPathway"/>
</dbReference>
<evidence type="ECO:0000259" key="11">
    <source>
        <dbReference type="Pfam" id="PF00288"/>
    </source>
</evidence>
<evidence type="ECO:0000313" key="13">
    <source>
        <dbReference type="EMBL" id="SDQ08689.1"/>
    </source>
</evidence>
<sequence>MSQTPRVEPHDVQASPVPVAGGRRGAGAAHAKAILFGEHAVVYGAPAIAIPVDSLTAEATIERGGPAGLRIASSLYTGPVDGAPARLTPVVTAIRASLERAGLADLARSEAGAADAGAGAVADGAAGASAADAPAVADGALVTIASSIPHERGLGSSAAVAAAIARAAFDLAGAELDGETLFDLIQTAERVAHGKPSGIDARTVAATGAIRFTRGAVAPIRIGAPLILAFADTGHPGSTAQAVGSVQALREREPASTDALLSRLAEIAEHSIEDLAAGDRAAVGAAMSEAHAILHRVGVSSDHLDAIVAAACAAGASGAKLTGGGLGGCVIAVASSTAHAEQIGAAMRDAGAERTWTVEVPAA</sequence>
<reference evidence="13 14" key="1">
    <citation type="submission" date="2016-10" db="EMBL/GenBank/DDBJ databases">
        <authorList>
            <person name="de Groot N.N."/>
        </authorList>
    </citation>
    <scope>NUCLEOTIDE SEQUENCE [LARGE SCALE GENOMIC DNA]</scope>
    <source>
        <strain evidence="13 14">DSM 22788</strain>
    </source>
</reference>
<evidence type="ECO:0000313" key="14">
    <source>
        <dbReference type="Proteomes" id="UP000182690"/>
    </source>
</evidence>
<evidence type="ECO:0000256" key="8">
    <source>
        <dbReference type="ARBA" id="ARBA00023098"/>
    </source>
</evidence>
<evidence type="ECO:0000256" key="7">
    <source>
        <dbReference type="ARBA" id="ARBA00022842"/>
    </source>
</evidence>